<feature type="region of interest" description="Disordered" evidence="4">
    <location>
        <begin position="1"/>
        <end position="318"/>
    </location>
</feature>
<protein>
    <recommendedName>
        <fullName evidence="7">U3 small nucleolar RNA-associated protein 14</fullName>
    </recommendedName>
</protein>
<comment type="caution">
    <text evidence="5">The sequence shown here is derived from an EMBL/GenBank/DDBJ whole genome shotgun (WGS) entry which is preliminary data.</text>
</comment>
<feature type="compositionally biased region" description="Low complexity" evidence="4">
    <location>
        <begin position="1"/>
        <end position="17"/>
    </location>
</feature>
<feature type="compositionally biased region" description="Polar residues" evidence="4">
    <location>
        <begin position="777"/>
        <end position="799"/>
    </location>
</feature>
<gene>
    <name evidence="5" type="ORF">LTR62_008661</name>
</gene>
<sequence>MPARLARSSIAIAAPKNAKNKSKKRNLDAYSIASHAIKPTKIPRHRLGEDLDDTPRSKRRKTDEDGESGEDESEEDDGRRRKVTKRRGGAGEDDDIEAGSDSEGNNWVMGGLADDDDDSDLDSEEAFGESDEEKFEGFTFRGSSSANTGPKTRKVNVDKVLELNEEDDAVGDEEESDFGDNAVDLATMLDDDGDGVLGDDNDDGSTDEEDATSEGDSNDEDDSADDEERLARFRDRIEALDDTEQPDQPLLDPEDAGGLSLEDLLTDMDPAEKKQFNAAIKPKRKSKAPQKLTAPLPKRQQDRLDREVASQKAKEQLDRWRDTVIRNRRAEFLTFPLVDPTRSAPIGKDKFVTDGKPQGELEESIRKIMEESGMAAPQPGAEVSDGEGETMQAEELGTNHLPVEEVMRRRAELRRSRELMFREEIKARRIAKIKSKAYRRVHRRERDRVAGKERALLDPEGLGIEMAEDDKDKNDRKRAEERMSTKHRDSKFGKANRATNRTVWNEGAREGVMEQARRKEDLQKRMVGEDVGDEDLDSESDEDDGGSGDDEVMIRKLTGLEAEDKIKAKGVGGMKFMLIAEDRQRARNNADIERLRKEMAVADGDENCSGDEAEKEESLGRAIFGPKAKEGREAKRQEKRAEMEEGEASDEDARDEVEQQPTSNSEKVPLKSAMKKASGPLTARPLGHDRRDPDAPRPAHTTTDVAASGTVSTWLMADTGARKPADAVNAGKWLTAISGTGSKGDRRKQNTADEPAIDLALDTPAGDAAVEPARSKASANLEHQSGVSTTEAANTNGWQVVQMDTKAVPSDVDGDEEAQTDPILTAAEQRASYHRRAFAGDDVQAAFTAEKAADVADEDEKEISTHLPGWGSWTGSGLSKSIRRSNARAKHNPLHKFKLPGGVRPEERKDRKLDNVIVSEKQERKGKKYLAPILPREYETGAQYERSFRVPVGPEWSTKEVFQRGTRPRVLVKPGVVVGAMERPGV</sequence>
<feature type="region of interest" description="Disordered" evidence="4">
    <location>
        <begin position="371"/>
        <end position="403"/>
    </location>
</feature>
<feature type="compositionally biased region" description="Acidic residues" evidence="4">
    <location>
        <begin position="603"/>
        <end position="615"/>
    </location>
</feature>
<feature type="compositionally biased region" description="Polar residues" evidence="4">
    <location>
        <begin position="141"/>
        <end position="150"/>
    </location>
</feature>
<feature type="compositionally biased region" description="Acidic residues" evidence="4">
    <location>
        <begin position="189"/>
        <end position="228"/>
    </location>
</feature>
<dbReference type="Pfam" id="PF04615">
    <property type="entry name" value="Utp14"/>
    <property type="match status" value="1"/>
</dbReference>
<comment type="subcellular location">
    <subcellularLocation>
        <location evidence="1">Nucleus</location>
        <location evidence="1">Nucleolus</location>
    </subcellularLocation>
</comment>
<dbReference type="InterPro" id="IPR006709">
    <property type="entry name" value="SSU_processome_Utp14"/>
</dbReference>
<proteinExistence type="predicted"/>
<feature type="compositionally biased region" description="Basic and acidic residues" evidence="4">
    <location>
        <begin position="686"/>
        <end position="697"/>
    </location>
</feature>
<dbReference type="Proteomes" id="UP001310890">
    <property type="component" value="Unassembled WGS sequence"/>
</dbReference>
<dbReference type="EMBL" id="JAVRRL010000092">
    <property type="protein sequence ID" value="KAK5108205.1"/>
    <property type="molecule type" value="Genomic_DNA"/>
</dbReference>
<evidence type="ECO:0000256" key="3">
    <source>
        <dbReference type="ARBA" id="ARBA00023242"/>
    </source>
</evidence>
<feature type="compositionally biased region" description="Acidic residues" evidence="4">
    <location>
        <begin position="91"/>
        <end position="100"/>
    </location>
</feature>
<keyword evidence="2" id="KW-0597">Phosphoprotein</keyword>
<dbReference type="PANTHER" id="PTHR14150">
    <property type="entry name" value="U3 SMALL NUCLEOLAR RNA-ASSOCIATED PROTEIN 14"/>
    <property type="match status" value="1"/>
</dbReference>
<feature type="compositionally biased region" description="Basic and acidic residues" evidence="4">
    <location>
        <begin position="627"/>
        <end position="643"/>
    </location>
</feature>
<feature type="compositionally biased region" description="Basic and acidic residues" evidence="4">
    <location>
        <begin position="299"/>
        <end position="318"/>
    </location>
</feature>
<evidence type="ECO:0000313" key="5">
    <source>
        <dbReference type="EMBL" id="KAK5108205.1"/>
    </source>
</evidence>
<feature type="compositionally biased region" description="Basic and acidic residues" evidence="4">
    <location>
        <begin position="470"/>
        <end position="492"/>
    </location>
</feature>
<reference evidence="5" key="1">
    <citation type="submission" date="2023-08" db="EMBL/GenBank/DDBJ databases">
        <title>Black Yeasts Isolated from many extreme environments.</title>
        <authorList>
            <person name="Coleine C."/>
            <person name="Stajich J.E."/>
            <person name="Selbmann L."/>
        </authorList>
    </citation>
    <scope>NUCLEOTIDE SEQUENCE</scope>
    <source>
        <strain evidence="5">CCFEE 5401</strain>
    </source>
</reference>
<dbReference type="PANTHER" id="PTHR14150:SF12">
    <property type="entry name" value="U3 SMALL NUCLEOLAR RNA-ASSOCIATED PROTEIN 14 HOMOLOG A"/>
    <property type="match status" value="1"/>
</dbReference>
<dbReference type="GO" id="GO:0032040">
    <property type="term" value="C:small-subunit processome"/>
    <property type="evidence" value="ECO:0007669"/>
    <property type="project" value="InterPro"/>
</dbReference>
<feature type="region of interest" description="Disordered" evidence="4">
    <location>
        <begin position="852"/>
        <end position="918"/>
    </location>
</feature>
<feature type="compositionally biased region" description="Basic residues" evidence="4">
    <location>
        <begin position="881"/>
        <end position="898"/>
    </location>
</feature>
<feature type="region of interest" description="Disordered" evidence="4">
    <location>
        <begin position="460"/>
        <end position="554"/>
    </location>
</feature>
<feature type="compositionally biased region" description="Basic and acidic residues" evidence="4">
    <location>
        <begin position="507"/>
        <end position="528"/>
    </location>
</feature>
<feature type="region of interest" description="Disordered" evidence="4">
    <location>
        <begin position="736"/>
        <end position="821"/>
    </location>
</feature>
<dbReference type="AlphaFoldDB" id="A0AAN7T9B6"/>
<keyword evidence="3" id="KW-0539">Nucleus</keyword>
<evidence type="ECO:0000256" key="2">
    <source>
        <dbReference type="ARBA" id="ARBA00022553"/>
    </source>
</evidence>
<feature type="region of interest" description="Disordered" evidence="4">
    <location>
        <begin position="599"/>
        <end position="708"/>
    </location>
</feature>
<name>A0AAN7T9B6_9PEZI</name>
<evidence type="ECO:0000313" key="6">
    <source>
        <dbReference type="Proteomes" id="UP001310890"/>
    </source>
</evidence>
<feature type="compositionally biased region" description="Acidic residues" evidence="4">
    <location>
        <begin position="644"/>
        <end position="655"/>
    </location>
</feature>
<feature type="compositionally biased region" description="Basic and acidic residues" evidence="4">
    <location>
        <begin position="904"/>
        <end position="914"/>
    </location>
</feature>
<feature type="compositionally biased region" description="Acidic residues" evidence="4">
    <location>
        <begin position="113"/>
        <end position="134"/>
    </location>
</feature>
<evidence type="ECO:0000256" key="4">
    <source>
        <dbReference type="SAM" id="MobiDB-lite"/>
    </source>
</evidence>
<dbReference type="GO" id="GO:0006364">
    <property type="term" value="P:rRNA processing"/>
    <property type="evidence" value="ECO:0007669"/>
    <property type="project" value="InterPro"/>
</dbReference>
<organism evidence="5 6">
    <name type="scientific">Meristemomyces frigidus</name>
    <dbReference type="NCBI Taxonomy" id="1508187"/>
    <lineage>
        <taxon>Eukaryota</taxon>
        <taxon>Fungi</taxon>
        <taxon>Dikarya</taxon>
        <taxon>Ascomycota</taxon>
        <taxon>Pezizomycotina</taxon>
        <taxon>Dothideomycetes</taxon>
        <taxon>Dothideomycetidae</taxon>
        <taxon>Mycosphaerellales</taxon>
        <taxon>Teratosphaeriaceae</taxon>
        <taxon>Meristemomyces</taxon>
    </lineage>
</organism>
<evidence type="ECO:0008006" key="7">
    <source>
        <dbReference type="Google" id="ProtNLM"/>
    </source>
</evidence>
<feature type="compositionally biased region" description="Acidic residues" evidence="4">
    <location>
        <begin position="64"/>
        <end position="76"/>
    </location>
</feature>
<feature type="compositionally biased region" description="Basic and acidic residues" evidence="4">
    <location>
        <begin position="46"/>
        <end position="56"/>
    </location>
</feature>
<evidence type="ECO:0000256" key="1">
    <source>
        <dbReference type="ARBA" id="ARBA00004604"/>
    </source>
</evidence>
<feature type="compositionally biased region" description="Acidic residues" evidence="4">
    <location>
        <begin position="163"/>
        <end position="178"/>
    </location>
</feature>
<accession>A0AAN7T9B6</accession>
<feature type="compositionally biased region" description="Basic and acidic residues" evidence="4">
    <location>
        <begin position="229"/>
        <end position="239"/>
    </location>
</feature>
<feature type="compositionally biased region" description="Acidic residues" evidence="4">
    <location>
        <begin position="530"/>
        <end position="551"/>
    </location>
</feature>